<comment type="caution">
    <text evidence="3">The sequence shown here is derived from an EMBL/GenBank/DDBJ whole genome shotgun (WGS) entry which is preliminary data.</text>
</comment>
<accession>A0ABP2GU32</accession>
<dbReference type="NCBIfam" id="TIGR04346">
    <property type="entry name" value="DotA_TraY"/>
    <property type="match status" value="1"/>
</dbReference>
<organism evidence="3 4">
    <name type="scientific">Actinobacillus minor 202</name>
    <dbReference type="NCBI Taxonomy" id="591023"/>
    <lineage>
        <taxon>Bacteria</taxon>
        <taxon>Pseudomonadati</taxon>
        <taxon>Pseudomonadota</taxon>
        <taxon>Gammaproteobacteria</taxon>
        <taxon>Pasteurellales</taxon>
        <taxon>Pasteurellaceae</taxon>
        <taxon>Actinobacillus</taxon>
    </lineage>
</organism>
<feature type="transmembrane region" description="Helical" evidence="2">
    <location>
        <begin position="610"/>
        <end position="638"/>
    </location>
</feature>
<evidence type="ECO:0000313" key="3">
    <source>
        <dbReference type="EMBL" id="EEV24573.1"/>
    </source>
</evidence>
<proteinExistence type="predicted"/>
<dbReference type="EMBL" id="ACFT01000065">
    <property type="protein sequence ID" value="EEV24573.1"/>
    <property type="molecule type" value="Genomic_DNA"/>
</dbReference>
<keyword evidence="2" id="KW-0812">Transmembrane</keyword>
<feature type="transmembrane region" description="Helical" evidence="2">
    <location>
        <begin position="78"/>
        <end position="96"/>
    </location>
</feature>
<feature type="transmembrane region" description="Helical" evidence="2">
    <location>
        <begin position="34"/>
        <end position="57"/>
    </location>
</feature>
<keyword evidence="4" id="KW-1185">Reference proteome</keyword>
<gene>
    <name evidence="3" type="ORF">AM202_00065</name>
</gene>
<keyword evidence="2" id="KW-1133">Transmembrane helix</keyword>
<dbReference type="InterPro" id="IPR027628">
    <property type="entry name" value="DotA_TraY"/>
</dbReference>
<reference evidence="3 4" key="1">
    <citation type="journal article" date="2010" name="Vet. Microbiol.">
        <title>Production of haemolysins by strains of the Actinobacillus minor/porcitonsillarum complex.</title>
        <authorList>
            <person name="Arya G."/>
            <person name="Niven D.F."/>
        </authorList>
    </citation>
    <scope>NUCLEOTIDE SEQUENCE [LARGE SCALE GENOMIC DNA]</scope>
    <source>
        <strain evidence="4">strain 202</strain>
    </source>
</reference>
<dbReference type="RefSeq" id="WP_005819914.1">
    <property type="nucleotide sequence ID" value="NZ_ACFT01000065.1"/>
</dbReference>
<sequence length="779" mass="85509">MALDIFHPKSEKTDILVEKILTPLFGYNSNKEELFFSSAMEIFLTGVLALVAILFIFNIINETTNTANSGKLLGGKGSLTWNTVRAMIGIALLLPLKKGIATAQILFIWLVGQGLMLSNSIYEKMDWFNFNDNNLTFVSNIQADLLNAYKTAVVSNVCLISASKHSGADSTGKSYNFNVKVSTVKKTETRNIIYRFGNQATSSENEICGRIIVSFSNIKKEKVLNTGSSLDDLNNFNLIDTEKVSDSIQTAHAQAMNDLIVNKARATAELIVRGGISEQLDEVVAKKIVEDLKTYEDKIRSTVENVSKIDDSVKEYMTKHGIAGAGSWIWALSNSQTTLTNIVNDLPKVTATYNSTGSVDKKCSGLTGWFSSECSVSKALNSISPSILADGNKALTTFSNAEALIGSKVIGDNKFLAQSAKATTEESSVKDKFLSMFDGLSIESLTVDRTEGTNPLVVIQSFGQNILLVVEGAIVALIAGSWFSDAIVSVAIVSFPFLLSIAVSAVMIVFYFPFLPFILWMGNLIGWIVMICQAMLGIPLWLVSFIRNDTDNFVGKTGQGYLLILEGFLRPSLMIFALFFAFNLLIPVISILNFFFMFVGNSIYSNTNGLLVIFYYVFMIVIYAVLLNKIMLILFGLIETIPDKILIWIGSNINSIMSNAGKDLDNYAQQGTEKGLSTVSGATGMMANGSVKGINNLGNLHRERQAELAKKKEEIMLQQQMAREGGDNEIINEAEKSFTAKNIVREAMNNPNNPVNKATEEQKPEIDKAREDKALNIKH</sequence>
<evidence type="ECO:0000256" key="1">
    <source>
        <dbReference type="SAM" id="MobiDB-lite"/>
    </source>
</evidence>
<evidence type="ECO:0000313" key="4">
    <source>
        <dbReference type="Proteomes" id="UP000003394"/>
    </source>
</evidence>
<feature type="region of interest" description="Disordered" evidence="1">
    <location>
        <begin position="748"/>
        <end position="779"/>
    </location>
</feature>
<feature type="transmembrane region" description="Helical" evidence="2">
    <location>
        <begin position="524"/>
        <end position="546"/>
    </location>
</feature>
<feature type="compositionally biased region" description="Basic and acidic residues" evidence="1">
    <location>
        <begin position="758"/>
        <end position="779"/>
    </location>
</feature>
<protein>
    <submittedName>
        <fullName evidence="3">DotA/TraY-family integral membrane protein</fullName>
    </submittedName>
</protein>
<feature type="transmembrane region" description="Helical" evidence="2">
    <location>
        <begin position="466"/>
        <end position="484"/>
    </location>
</feature>
<feature type="transmembrane region" description="Helical" evidence="2">
    <location>
        <begin position="490"/>
        <end position="512"/>
    </location>
</feature>
<name>A0ABP2GU32_9PAST</name>
<dbReference type="Proteomes" id="UP000003394">
    <property type="component" value="Unassembled WGS sequence"/>
</dbReference>
<evidence type="ECO:0000256" key="2">
    <source>
        <dbReference type="SAM" id="Phobius"/>
    </source>
</evidence>
<feature type="transmembrane region" description="Helical" evidence="2">
    <location>
        <begin position="573"/>
        <end position="598"/>
    </location>
</feature>
<feature type="transmembrane region" description="Helical" evidence="2">
    <location>
        <begin position="102"/>
        <end position="122"/>
    </location>
</feature>
<keyword evidence="2" id="KW-0472">Membrane</keyword>